<name>A0ABQ6Q7V7_9GAMM</name>
<feature type="transmembrane region" description="Helical" evidence="3">
    <location>
        <begin position="317"/>
        <end position="337"/>
    </location>
</feature>
<dbReference type="InterPro" id="IPR052346">
    <property type="entry name" value="O-mannosyl-transferase_TMTC"/>
</dbReference>
<dbReference type="PANTHER" id="PTHR44227:SF3">
    <property type="entry name" value="PROTEIN O-MANNOSYL-TRANSFERASE TMTC4"/>
    <property type="match status" value="1"/>
</dbReference>
<evidence type="ECO:0000256" key="3">
    <source>
        <dbReference type="SAM" id="Phobius"/>
    </source>
</evidence>
<feature type="transmembrane region" description="Helical" evidence="3">
    <location>
        <begin position="160"/>
        <end position="179"/>
    </location>
</feature>
<sequence>MALPLNDTRTMRLFASSYLWLAAVLLLVAGIYWPGMRGPFLFDDFGTIVENSAIHADSLTWQALFQAATSFEPGGLLGARPLSMVGFALNHALGGLDPWGYKLIGVLVHLVNVVLVLLLTRQILVLLEVATPTVALRISFVVAFIWAIHPLQISSVLYVVQRMETLAATFMLGTLLCYLRARTQQMQGRRAWPWFVACLPLALLGVLAKESGALVAAYGVLLEWGVLRFRARSPQVMRFWKSLCVMAVIVAIGGFLFIVAPAYWVDNYPGRDFGTYERLLSQMRVLCMYLVQVFLPLPTSLTFYYDDFQPSHDWLHPASTLLSGLILSTLVLVVFVLRRRAPLLCLGVLWFFVSHLLTSNVVGLELIFEHRNYLALLGILWAVTAITVNIRAGSPLVRWAVVAAIVVLLSGTSLIRSSIWGDPLLLASDLVVENPRSARAANDLGAIYLEMSDGYPDSPFVDLAISQFERSAALPGSSVISDQGLILAATQARRPVPDAWWQRLIGKLRRQPIAPEVRGALFSLMNSRYEGFELDDGRLMEAFGVLFDRTTLPPSSYAQFGDYALTHAGNPAMANWAFAKAVEQSLDSPDYVRKMISTMERQGHLQQAAVARQAANQLGIETAPPMASPAKPPQ</sequence>
<organism evidence="4 5">
    <name type="scientific">Stenotrophomonas sepilia</name>
    <dbReference type="NCBI Taxonomy" id="2860290"/>
    <lineage>
        <taxon>Bacteria</taxon>
        <taxon>Pseudomonadati</taxon>
        <taxon>Pseudomonadota</taxon>
        <taxon>Gammaproteobacteria</taxon>
        <taxon>Lysobacterales</taxon>
        <taxon>Lysobacteraceae</taxon>
        <taxon>Stenotrophomonas</taxon>
        <taxon>Stenotrophomonas maltophilia group</taxon>
    </lineage>
</organism>
<feature type="transmembrane region" description="Helical" evidence="3">
    <location>
        <begin position="99"/>
        <end position="119"/>
    </location>
</feature>
<reference evidence="5" key="1">
    <citation type="submission" date="2023-07" db="EMBL/GenBank/DDBJ databases">
        <title>Genome sequence of Stenotrophomonas sp. Alg010 isolated from Sargassum waste.</title>
        <authorList>
            <person name="Mohapatra"/>
            <person name="B.R."/>
        </authorList>
    </citation>
    <scope>NUCLEOTIDE SEQUENCE [LARGE SCALE GENOMIC DNA]</scope>
    <source>
        <strain evidence="5">Alg010</strain>
    </source>
</reference>
<feature type="transmembrane region" description="Helical" evidence="3">
    <location>
        <begin position="283"/>
        <end position="305"/>
    </location>
</feature>
<evidence type="ECO:0008006" key="6">
    <source>
        <dbReference type="Google" id="ProtNLM"/>
    </source>
</evidence>
<keyword evidence="3" id="KW-1133">Transmembrane helix</keyword>
<feature type="transmembrane region" description="Helical" evidence="3">
    <location>
        <begin position="373"/>
        <end position="390"/>
    </location>
</feature>
<feature type="transmembrane region" description="Helical" evidence="3">
    <location>
        <begin position="349"/>
        <end position="368"/>
    </location>
</feature>
<feature type="transmembrane region" description="Helical" evidence="3">
    <location>
        <begin position="396"/>
        <end position="415"/>
    </location>
</feature>
<feature type="transmembrane region" description="Helical" evidence="3">
    <location>
        <begin position="126"/>
        <end position="148"/>
    </location>
</feature>
<protein>
    <recommendedName>
        <fullName evidence="6">Transmembrane protein</fullName>
    </recommendedName>
</protein>
<gene>
    <name evidence="4" type="ORF">STENOSP10_05010</name>
</gene>
<evidence type="ECO:0000256" key="2">
    <source>
        <dbReference type="ARBA" id="ARBA00022803"/>
    </source>
</evidence>
<dbReference type="PANTHER" id="PTHR44227">
    <property type="match status" value="1"/>
</dbReference>
<proteinExistence type="predicted"/>
<feature type="transmembrane region" description="Helical" evidence="3">
    <location>
        <begin position="191"/>
        <end position="208"/>
    </location>
</feature>
<comment type="caution">
    <text evidence="4">The sequence shown here is derived from an EMBL/GenBank/DDBJ whole genome shotgun (WGS) entry which is preliminary data.</text>
</comment>
<evidence type="ECO:0000256" key="1">
    <source>
        <dbReference type="ARBA" id="ARBA00022737"/>
    </source>
</evidence>
<keyword evidence="1" id="KW-0677">Repeat</keyword>
<accession>A0ABQ6Q7V7</accession>
<feature type="transmembrane region" description="Helical" evidence="3">
    <location>
        <begin position="12"/>
        <end position="33"/>
    </location>
</feature>
<evidence type="ECO:0000313" key="5">
    <source>
        <dbReference type="Proteomes" id="UP001306668"/>
    </source>
</evidence>
<dbReference type="EMBL" id="BTRJ01000003">
    <property type="protein sequence ID" value="GMR26282.1"/>
    <property type="molecule type" value="Genomic_DNA"/>
</dbReference>
<evidence type="ECO:0000313" key="4">
    <source>
        <dbReference type="EMBL" id="GMR26282.1"/>
    </source>
</evidence>
<feature type="transmembrane region" description="Helical" evidence="3">
    <location>
        <begin position="243"/>
        <end position="263"/>
    </location>
</feature>
<keyword evidence="2" id="KW-0802">TPR repeat</keyword>
<dbReference type="Proteomes" id="UP001306668">
    <property type="component" value="Unassembled WGS sequence"/>
</dbReference>
<keyword evidence="3" id="KW-0472">Membrane</keyword>
<keyword evidence="3" id="KW-0812">Transmembrane</keyword>
<keyword evidence="5" id="KW-1185">Reference proteome</keyword>